<accession>A0ABN8AM25</accession>
<dbReference type="PANTHER" id="PTHR38104:SF1">
    <property type="entry name" value="ANTI-SIGMA-E FACTOR RSEA"/>
    <property type="match status" value="1"/>
</dbReference>
<evidence type="ECO:0000313" key="3">
    <source>
        <dbReference type="EMBL" id="CAG9932702.1"/>
    </source>
</evidence>
<dbReference type="CDD" id="cd16328">
    <property type="entry name" value="RseA_N"/>
    <property type="match status" value="1"/>
</dbReference>
<evidence type="ECO:0000256" key="1">
    <source>
        <dbReference type="SAM" id="Phobius"/>
    </source>
</evidence>
<name>A0ABN8AM25_9PROT</name>
<dbReference type="Gene3D" id="1.10.10.880">
    <property type="entry name" value="Anti sigma-E protein RseA, N-terminal domain"/>
    <property type="match status" value="1"/>
</dbReference>
<dbReference type="InterPro" id="IPR005572">
    <property type="entry name" value="Anti-sigma_E_RseA_N"/>
</dbReference>
<feature type="domain" description="Anti sigma-E protein RseA N-terminal" evidence="2">
    <location>
        <begin position="2"/>
        <end position="74"/>
    </location>
</feature>
<sequence length="163" mass="18179">MKQEISALMDGELFDDDAEAILDKLKRNPDKHDEWRTYHLISDVLRQSDHVHANINIAIRERLQAEPTVIAPHSRVSHNVQWFALSAAASIMALTLVAWLSVQIGPETAPQIAMLQSNAVHSASLPANGLDDYLIAHQEFSPSSDVYGMTSYVHTVARLQEDK</sequence>
<dbReference type="SUPFAM" id="SSF89069">
    <property type="entry name" value="N-terminal, cytoplasmic domain of anti-sigmaE factor RseA"/>
    <property type="match status" value="1"/>
</dbReference>
<keyword evidence="4" id="KW-1185">Reference proteome</keyword>
<evidence type="ECO:0000259" key="2">
    <source>
        <dbReference type="Pfam" id="PF03872"/>
    </source>
</evidence>
<evidence type="ECO:0000313" key="4">
    <source>
        <dbReference type="Proteomes" id="UP000839052"/>
    </source>
</evidence>
<feature type="transmembrane region" description="Helical" evidence="1">
    <location>
        <begin position="82"/>
        <end position="102"/>
    </location>
</feature>
<dbReference type="RefSeq" id="WP_239796596.1">
    <property type="nucleotide sequence ID" value="NZ_OU912926.1"/>
</dbReference>
<gene>
    <name evidence="3" type="ORF">NTG6680_1449</name>
</gene>
<dbReference type="InterPro" id="IPR036147">
    <property type="entry name" value="Anti-sigma_E_RseA_N_sf"/>
</dbReference>
<dbReference type="InterPro" id="IPR052383">
    <property type="entry name" value="Anti-sigma-E_RseA-like"/>
</dbReference>
<dbReference type="Pfam" id="PF03872">
    <property type="entry name" value="RseA_N"/>
    <property type="match status" value="1"/>
</dbReference>
<dbReference type="EMBL" id="OU912926">
    <property type="protein sequence ID" value="CAG9932702.1"/>
    <property type="molecule type" value="Genomic_DNA"/>
</dbReference>
<keyword evidence="1" id="KW-0472">Membrane</keyword>
<proteinExistence type="predicted"/>
<keyword evidence="1" id="KW-0812">Transmembrane</keyword>
<dbReference type="PANTHER" id="PTHR38104">
    <property type="match status" value="1"/>
</dbReference>
<organism evidence="3 4">
    <name type="scientific">Candidatus Nitrotoga arctica</name>
    <dbReference type="NCBI Taxonomy" id="453162"/>
    <lineage>
        <taxon>Bacteria</taxon>
        <taxon>Pseudomonadati</taxon>
        <taxon>Pseudomonadota</taxon>
        <taxon>Betaproteobacteria</taxon>
        <taxon>Nitrosomonadales</taxon>
        <taxon>Gallionellaceae</taxon>
        <taxon>Candidatus Nitrotoga</taxon>
    </lineage>
</organism>
<dbReference type="Proteomes" id="UP000839052">
    <property type="component" value="Chromosome"/>
</dbReference>
<keyword evidence="1" id="KW-1133">Transmembrane helix</keyword>
<protein>
    <submittedName>
        <fullName evidence="3">RseA_N domain-containing protein</fullName>
    </submittedName>
</protein>
<reference evidence="3 4" key="1">
    <citation type="submission" date="2021-10" db="EMBL/GenBank/DDBJ databases">
        <authorList>
            <person name="Koch H."/>
        </authorList>
    </citation>
    <scope>NUCLEOTIDE SEQUENCE [LARGE SCALE GENOMIC DNA]</scope>
    <source>
        <strain evidence="3">6680</strain>
    </source>
</reference>